<dbReference type="SUPFAM" id="SSF52402">
    <property type="entry name" value="Adenine nucleotide alpha hydrolases-like"/>
    <property type="match status" value="1"/>
</dbReference>
<dbReference type="CDD" id="cd00293">
    <property type="entry name" value="USP-like"/>
    <property type="match status" value="1"/>
</dbReference>
<comment type="similarity">
    <text evidence="1">Belongs to the universal stress protein A family.</text>
</comment>
<evidence type="ECO:0000256" key="1">
    <source>
        <dbReference type="ARBA" id="ARBA00008791"/>
    </source>
</evidence>
<organism evidence="3 4">
    <name type="scientific">Neisseria iguanae</name>
    <dbReference type="NCBI Taxonomy" id="90242"/>
    <lineage>
        <taxon>Bacteria</taxon>
        <taxon>Pseudomonadati</taxon>
        <taxon>Pseudomonadota</taxon>
        <taxon>Betaproteobacteria</taxon>
        <taxon>Neisseriales</taxon>
        <taxon>Neisseriaceae</taxon>
        <taxon>Neisseria</taxon>
    </lineage>
</organism>
<dbReference type="InterPro" id="IPR006016">
    <property type="entry name" value="UspA"/>
</dbReference>
<dbReference type="OrthoDB" id="8547832at2"/>
<reference evidence="3 4" key="1">
    <citation type="submission" date="2018-03" db="EMBL/GenBank/DDBJ databases">
        <title>Neisseria weixii sp. nov., isolated from the intestinal contents of Tibetan Plateau pika (Ochotona curzoniae) in Yushu, Qinghai Province, China.</title>
        <authorList>
            <person name="Gui Z."/>
        </authorList>
    </citation>
    <scope>NUCLEOTIDE SEQUENCE [LARGE SCALE GENOMIC DNA]</scope>
    <source>
        <strain evidence="3 4">ATCC 51483</strain>
    </source>
</reference>
<comment type="caution">
    <text evidence="3">The sequence shown here is derived from an EMBL/GenBank/DDBJ whole genome shotgun (WGS) entry which is preliminary data.</text>
</comment>
<evidence type="ECO:0000313" key="4">
    <source>
        <dbReference type="Proteomes" id="UP000241868"/>
    </source>
</evidence>
<dbReference type="RefSeq" id="WP_106742607.1">
    <property type="nucleotide sequence ID" value="NZ_PXYY01000081.1"/>
</dbReference>
<dbReference type="AlphaFoldDB" id="A0A2P7TY88"/>
<dbReference type="InterPro" id="IPR014729">
    <property type="entry name" value="Rossmann-like_a/b/a_fold"/>
</dbReference>
<evidence type="ECO:0000313" key="3">
    <source>
        <dbReference type="EMBL" id="PSJ79688.1"/>
    </source>
</evidence>
<dbReference type="Pfam" id="PF00582">
    <property type="entry name" value="Usp"/>
    <property type="match status" value="1"/>
</dbReference>
<accession>A0A2P7TY88</accession>
<gene>
    <name evidence="3" type="ORF">C7N83_10720</name>
</gene>
<keyword evidence="4" id="KW-1185">Reference proteome</keyword>
<name>A0A2P7TY88_9NEIS</name>
<dbReference type="PRINTS" id="PR01438">
    <property type="entry name" value="UNVRSLSTRESS"/>
</dbReference>
<dbReference type="EMBL" id="PXYY01000081">
    <property type="protein sequence ID" value="PSJ79688.1"/>
    <property type="molecule type" value="Genomic_DNA"/>
</dbReference>
<dbReference type="Proteomes" id="UP000241868">
    <property type="component" value="Unassembled WGS sequence"/>
</dbReference>
<sequence length="79" mass="8612">MLNGYTDNAGRQCVGEMDVILQTGNPKQLLSEGIPPQENINLIVLDTTGLNALERIPVGSLSEYIVQNTQTDVLVVRTE</sequence>
<protein>
    <recommendedName>
        <fullName evidence="2">UspA domain-containing protein</fullName>
    </recommendedName>
</protein>
<proteinExistence type="inferred from homology"/>
<feature type="domain" description="UspA" evidence="2">
    <location>
        <begin position="37"/>
        <end position="77"/>
    </location>
</feature>
<evidence type="ECO:0000259" key="2">
    <source>
        <dbReference type="Pfam" id="PF00582"/>
    </source>
</evidence>
<dbReference type="Gene3D" id="3.40.50.620">
    <property type="entry name" value="HUPs"/>
    <property type="match status" value="1"/>
</dbReference>
<dbReference type="InterPro" id="IPR006015">
    <property type="entry name" value="Universal_stress_UspA"/>
</dbReference>